<feature type="compositionally biased region" description="Polar residues" evidence="1">
    <location>
        <begin position="60"/>
        <end position="73"/>
    </location>
</feature>
<accession>A0ABN7UHR9</accession>
<reference evidence="2 3" key="1">
    <citation type="submission" date="2021-06" db="EMBL/GenBank/DDBJ databases">
        <authorList>
            <person name="Kallberg Y."/>
            <person name="Tangrot J."/>
            <person name="Rosling A."/>
        </authorList>
    </citation>
    <scope>NUCLEOTIDE SEQUENCE [LARGE SCALE GENOMIC DNA]</scope>
    <source>
        <strain evidence="2 3">120-4 pot B 10/14</strain>
    </source>
</reference>
<dbReference type="EMBL" id="CAJVQB010002726">
    <property type="protein sequence ID" value="CAG8585148.1"/>
    <property type="molecule type" value="Genomic_DNA"/>
</dbReference>
<evidence type="ECO:0000313" key="2">
    <source>
        <dbReference type="EMBL" id="CAG8585148.1"/>
    </source>
</evidence>
<gene>
    <name evidence="2" type="ORF">GMARGA_LOCUS6139</name>
</gene>
<sequence>MDSDDEYTSEIIHSDGNEFYNTTKDSIIESNGKKFWVRFTQTKIKSNPPNEISLEEGSDNEATSLQPLSPTSNEAIISKQESQISHLMGYIEQILK</sequence>
<evidence type="ECO:0000256" key="1">
    <source>
        <dbReference type="SAM" id="MobiDB-lite"/>
    </source>
</evidence>
<organism evidence="2 3">
    <name type="scientific">Gigaspora margarita</name>
    <dbReference type="NCBI Taxonomy" id="4874"/>
    <lineage>
        <taxon>Eukaryota</taxon>
        <taxon>Fungi</taxon>
        <taxon>Fungi incertae sedis</taxon>
        <taxon>Mucoromycota</taxon>
        <taxon>Glomeromycotina</taxon>
        <taxon>Glomeromycetes</taxon>
        <taxon>Diversisporales</taxon>
        <taxon>Gigasporaceae</taxon>
        <taxon>Gigaspora</taxon>
    </lineage>
</organism>
<keyword evidence="3" id="KW-1185">Reference proteome</keyword>
<feature type="region of interest" description="Disordered" evidence="1">
    <location>
        <begin position="46"/>
        <end position="73"/>
    </location>
</feature>
<evidence type="ECO:0000313" key="3">
    <source>
        <dbReference type="Proteomes" id="UP000789901"/>
    </source>
</evidence>
<name>A0ABN7UHR9_GIGMA</name>
<comment type="caution">
    <text evidence="2">The sequence shown here is derived from an EMBL/GenBank/DDBJ whole genome shotgun (WGS) entry which is preliminary data.</text>
</comment>
<proteinExistence type="predicted"/>
<protein>
    <submittedName>
        <fullName evidence="2">5469_t:CDS:1</fullName>
    </submittedName>
</protein>
<dbReference type="Proteomes" id="UP000789901">
    <property type="component" value="Unassembled WGS sequence"/>
</dbReference>